<dbReference type="GO" id="GO:0003824">
    <property type="term" value="F:catalytic activity"/>
    <property type="evidence" value="ECO:0007669"/>
    <property type="project" value="InterPro"/>
</dbReference>
<name>A0A4C1XRL9_EUMVA</name>
<accession>A0A4C1XRL9</accession>
<keyword evidence="3" id="KW-1185">Reference proteome</keyword>
<sequence length="137" mass="15055">MTGDGTLAIVSVYLPSPKKLLLCHLRALLALGDGVILFGDFNSKSPRWDCTITNYNGDKLIQLEDRLEFEIIAPSTSTYYPDIVTNRASTLDIALIKGVALNWNCIETLCCLQPVLLKMGLPDGGSLNPTLKITDWK</sequence>
<dbReference type="EMBL" id="BGZK01000911">
    <property type="protein sequence ID" value="GBP64857.1"/>
    <property type="molecule type" value="Genomic_DNA"/>
</dbReference>
<dbReference type="OrthoDB" id="410155at2759"/>
<proteinExistence type="predicted"/>
<dbReference type="AlphaFoldDB" id="A0A4C1XRL9"/>
<dbReference type="Pfam" id="PF14529">
    <property type="entry name" value="Exo_endo_phos_2"/>
    <property type="match status" value="1"/>
</dbReference>
<reference evidence="2 3" key="1">
    <citation type="journal article" date="2019" name="Commun. Biol.">
        <title>The bagworm genome reveals a unique fibroin gene that provides high tensile strength.</title>
        <authorList>
            <person name="Kono N."/>
            <person name="Nakamura H."/>
            <person name="Ohtoshi R."/>
            <person name="Tomita M."/>
            <person name="Numata K."/>
            <person name="Arakawa K."/>
        </authorList>
    </citation>
    <scope>NUCLEOTIDE SEQUENCE [LARGE SCALE GENOMIC DNA]</scope>
</reference>
<evidence type="ECO:0000259" key="1">
    <source>
        <dbReference type="Pfam" id="PF14529"/>
    </source>
</evidence>
<organism evidence="2 3">
    <name type="scientific">Eumeta variegata</name>
    <name type="common">Bagworm moth</name>
    <name type="synonym">Eumeta japonica</name>
    <dbReference type="NCBI Taxonomy" id="151549"/>
    <lineage>
        <taxon>Eukaryota</taxon>
        <taxon>Metazoa</taxon>
        <taxon>Ecdysozoa</taxon>
        <taxon>Arthropoda</taxon>
        <taxon>Hexapoda</taxon>
        <taxon>Insecta</taxon>
        <taxon>Pterygota</taxon>
        <taxon>Neoptera</taxon>
        <taxon>Endopterygota</taxon>
        <taxon>Lepidoptera</taxon>
        <taxon>Glossata</taxon>
        <taxon>Ditrysia</taxon>
        <taxon>Tineoidea</taxon>
        <taxon>Psychidae</taxon>
        <taxon>Oiketicinae</taxon>
        <taxon>Eumeta</taxon>
    </lineage>
</organism>
<comment type="caution">
    <text evidence="2">The sequence shown here is derived from an EMBL/GenBank/DDBJ whole genome shotgun (WGS) entry which is preliminary data.</text>
</comment>
<dbReference type="InterPro" id="IPR036691">
    <property type="entry name" value="Endo/exonu/phosph_ase_sf"/>
</dbReference>
<gene>
    <name evidence="2" type="ORF">EVAR_89936_1</name>
</gene>
<dbReference type="InterPro" id="IPR005135">
    <property type="entry name" value="Endo/exonuclease/phosphatase"/>
</dbReference>
<dbReference type="Gene3D" id="3.60.10.10">
    <property type="entry name" value="Endonuclease/exonuclease/phosphatase"/>
    <property type="match status" value="1"/>
</dbReference>
<protein>
    <recommendedName>
        <fullName evidence="1">Endonuclease/exonuclease/phosphatase domain-containing protein</fullName>
    </recommendedName>
</protein>
<evidence type="ECO:0000313" key="2">
    <source>
        <dbReference type="EMBL" id="GBP64857.1"/>
    </source>
</evidence>
<dbReference type="SUPFAM" id="SSF56219">
    <property type="entry name" value="DNase I-like"/>
    <property type="match status" value="1"/>
</dbReference>
<evidence type="ECO:0000313" key="3">
    <source>
        <dbReference type="Proteomes" id="UP000299102"/>
    </source>
</evidence>
<dbReference type="Proteomes" id="UP000299102">
    <property type="component" value="Unassembled WGS sequence"/>
</dbReference>
<feature type="domain" description="Endonuclease/exonuclease/phosphatase" evidence="1">
    <location>
        <begin position="8"/>
        <end position="99"/>
    </location>
</feature>